<reference evidence="3" key="3">
    <citation type="submission" date="2016-07" db="EMBL/GenBank/DDBJ databases">
        <title>Evolution of pathogenesis and genome organization in the Tremellales.</title>
        <authorList>
            <person name="Cuomo C."/>
            <person name="Litvintseva A."/>
            <person name="Heitman J."/>
            <person name="Chen Y."/>
            <person name="Sun S."/>
            <person name="Springer D."/>
            <person name="Dromer F."/>
            <person name="Young S."/>
            <person name="Zeng Q."/>
            <person name="Chapman S."/>
            <person name="Gujja S."/>
            <person name="Saif S."/>
            <person name="Birren B."/>
        </authorList>
    </citation>
    <scope>NUCLEOTIDE SEQUENCE</scope>
    <source>
        <strain evidence="3">CBS 10737</strain>
    </source>
</reference>
<feature type="chain" id="PRO_5008628251" description="CBM1 domain-containing protein" evidence="2">
    <location>
        <begin position="24"/>
        <end position="231"/>
    </location>
</feature>
<dbReference type="KEGG" id="kpin:30173216"/>
<sequence length="231" mass="24532">MPHKYFSKIIIGFISYLLIPVSAQRSSVIPTVGAIEYEYGHGPPNCTDYCNLNPEEQYKCDHPELPTTSTDTTTLIPGNYGTVNPATVQPLEHTSYSTTQTSAISTVSTSSGPQKADPTVYPGQNSVYDSKTATQHTSSCDPTCSYTDTRSFCTSTSSATTRTVGLYPTQPATTVKSDSVQSTANTWGKVLEDGFTYTSTSSKGAGFNADDSTSTVTSSDPSSSSTAEPTQ</sequence>
<evidence type="ECO:0000313" key="3">
    <source>
        <dbReference type="EMBL" id="OCF49159.1"/>
    </source>
</evidence>
<feature type="signal peptide" evidence="2">
    <location>
        <begin position="1"/>
        <end position="23"/>
    </location>
</feature>
<dbReference type="AlphaFoldDB" id="A0A1B9I0U9"/>
<evidence type="ECO:0000256" key="1">
    <source>
        <dbReference type="SAM" id="MobiDB-lite"/>
    </source>
</evidence>
<gene>
    <name evidence="3" type="ORF">I206_04847</name>
    <name evidence="4" type="ORF">I206_106024</name>
</gene>
<dbReference type="EMBL" id="CP144526">
    <property type="protein sequence ID" value="WWC72064.1"/>
    <property type="molecule type" value="Genomic_DNA"/>
</dbReference>
<evidence type="ECO:0000313" key="5">
    <source>
        <dbReference type="Proteomes" id="UP000094020"/>
    </source>
</evidence>
<reference evidence="3" key="1">
    <citation type="submission" date="2013-07" db="EMBL/GenBank/DDBJ databases">
        <title>The Genome Sequence of Cryptococcus pinus CBS10737.</title>
        <authorList>
            <consortium name="The Broad Institute Genome Sequencing Platform"/>
            <person name="Cuomo C."/>
            <person name="Litvintseva A."/>
            <person name="Chen Y."/>
            <person name="Heitman J."/>
            <person name="Sun S."/>
            <person name="Springer D."/>
            <person name="Dromer F."/>
            <person name="Young S.K."/>
            <person name="Zeng Q."/>
            <person name="Gargeya S."/>
            <person name="Fitzgerald M."/>
            <person name="Abouelleil A."/>
            <person name="Alvarado L."/>
            <person name="Berlin A.M."/>
            <person name="Chapman S.B."/>
            <person name="Dewar J."/>
            <person name="Goldberg J."/>
            <person name="Griggs A."/>
            <person name="Gujja S."/>
            <person name="Hansen M."/>
            <person name="Howarth C."/>
            <person name="Imamovic A."/>
            <person name="Larimer J."/>
            <person name="McCowan C."/>
            <person name="Murphy C."/>
            <person name="Pearson M."/>
            <person name="Priest M."/>
            <person name="Roberts A."/>
            <person name="Saif S."/>
            <person name="Shea T."/>
            <person name="Sykes S."/>
            <person name="Wortman J."/>
            <person name="Nusbaum C."/>
            <person name="Birren B."/>
        </authorList>
    </citation>
    <scope>NUCLEOTIDE SEQUENCE [LARGE SCALE GENOMIC DNA]</scope>
    <source>
        <strain evidence="3">CBS 10737</strain>
    </source>
</reference>
<keyword evidence="5" id="KW-1185">Reference proteome</keyword>
<dbReference type="OrthoDB" id="10620389at2759"/>
<reference evidence="4" key="4">
    <citation type="submission" date="2024-02" db="EMBL/GenBank/DDBJ databases">
        <title>Comparative genomics of Cryptococcus and Kwoniella reveals pathogenesis evolution and contrasting modes of karyotype evolution via chromosome fusion or intercentromeric recombination.</title>
        <authorList>
            <person name="Coelho M.A."/>
            <person name="David-Palma M."/>
            <person name="Shea T."/>
            <person name="Bowers K."/>
            <person name="McGinley-Smith S."/>
            <person name="Mohammad A.W."/>
            <person name="Gnirke A."/>
            <person name="Yurkov A.M."/>
            <person name="Nowrousian M."/>
            <person name="Sun S."/>
            <person name="Cuomo C.A."/>
            <person name="Heitman J."/>
        </authorList>
    </citation>
    <scope>NUCLEOTIDE SEQUENCE</scope>
    <source>
        <strain evidence="4">CBS 10737</strain>
    </source>
</reference>
<dbReference type="EMBL" id="KI894012">
    <property type="protein sequence ID" value="OCF49159.1"/>
    <property type="molecule type" value="Genomic_DNA"/>
</dbReference>
<organism evidence="3">
    <name type="scientific">Kwoniella pini CBS 10737</name>
    <dbReference type="NCBI Taxonomy" id="1296096"/>
    <lineage>
        <taxon>Eukaryota</taxon>
        <taxon>Fungi</taxon>
        <taxon>Dikarya</taxon>
        <taxon>Basidiomycota</taxon>
        <taxon>Agaricomycotina</taxon>
        <taxon>Tremellomycetes</taxon>
        <taxon>Tremellales</taxon>
        <taxon>Cryptococcaceae</taxon>
        <taxon>Kwoniella</taxon>
    </lineage>
</organism>
<feature type="region of interest" description="Disordered" evidence="1">
    <location>
        <begin position="200"/>
        <end position="231"/>
    </location>
</feature>
<keyword evidence="2" id="KW-0732">Signal</keyword>
<dbReference type="RefSeq" id="XP_019010378.1">
    <property type="nucleotide sequence ID" value="XM_019156576.1"/>
</dbReference>
<proteinExistence type="predicted"/>
<reference evidence="4" key="2">
    <citation type="submission" date="2013-07" db="EMBL/GenBank/DDBJ databases">
        <authorList>
            <consortium name="The Broad Institute Genome Sequencing Platform"/>
            <person name="Cuomo C."/>
            <person name="Litvintseva A."/>
            <person name="Chen Y."/>
            <person name="Heitman J."/>
            <person name="Sun S."/>
            <person name="Springer D."/>
            <person name="Dromer F."/>
            <person name="Young S.K."/>
            <person name="Zeng Q."/>
            <person name="Gargeya S."/>
            <person name="Fitzgerald M."/>
            <person name="Abouelleil A."/>
            <person name="Alvarado L."/>
            <person name="Berlin A.M."/>
            <person name="Chapman S.B."/>
            <person name="Dewar J."/>
            <person name="Goldberg J."/>
            <person name="Griggs A."/>
            <person name="Gujja S."/>
            <person name="Hansen M."/>
            <person name="Howarth C."/>
            <person name="Imamovic A."/>
            <person name="Larimer J."/>
            <person name="McCowan C."/>
            <person name="Murphy C."/>
            <person name="Pearson M."/>
            <person name="Priest M."/>
            <person name="Roberts A."/>
            <person name="Saif S."/>
            <person name="Shea T."/>
            <person name="Sykes S."/>
            <person name="Wortman J."/>
            <person name="Nusbaum C."/>
            <person name="Birren B."/>
        </authorList>
    </citation>
    <scope>NUCLEOTIDE SEQUENCE</scope>
    <source>
        <strain evidence="4">CBS 10737</strain>
    </source>
</reference>
<protein>
    <recommendedName>
        <fullName evidence="6">CBM1 domain-containing protein</fullName>
    </recommendedName>
</protein>
<name>A0A1B9I0U9_9TREE</name>
<evidence type="ECO:0000313" key="4">
    <source>
        <dbReference type="EMBL" id="WWC72064.1"/>
    </source>
</evidence>
<evidence type="ECO:0000256" key="2">
    <source>
        <dbReference type="SAM" id="SignalP"/>
    </source>
</evidence>
<dbReference type="GeneID" id="30173216"/>
<accession>A0A1B9I0U9</accession>
<evidence type="ECO:0008006" key="6">
    <source>
        <dbReference type="Google" id="ProtNLM"/>
    </source>
</evidence>
<dbReference type="Proteomes" id="UP000094020">
    <property type="component" value="Chromosome 8"/>
</dbReference>
<feature type="compositionally biased region" description="Low complexity" evidence="1">
    <location>
        <begin position="210"/>
        <end position="231"/>
    </location>
</feature>